<dbReference type="EMBL" id="JAQNDN010000001">
    <property type="protein sequence ID" value="MDC0666309.1"/>
    <property type="molecule type" value="Genomic_DNA"/>
</dbReference>
<evidence type="ECO:0008006" key="4">
    <source>
        <dbReference type="Google" id="ProtNLM"/>
    </source>
</evidence>
<feature type="signal peptide" evidence="1">
    <location>
        <begin position="1"/>
        <end position="19"/>
    </location>
</feature>
<name>A0ABT5AWT7_9BACT</name>
<dbReference type="RefSeq" id="WP_271993813.1">
    <property type="nucleotide sequence ID" value="NZ_JAQNDN010000001.1"/>
</dbReference>
<proteinExistence type="predicted"/>
<evidence type="ECO:0000256" key="1">
    <source>
        <dbReference type="SAM" id="SignalP"/>
    </source>
</evidence>
<protein>
    <recommendedName>
        <fullName evidence="4">Glycine zipper family protein</fullName>
    </recommendedName>
</protein>
<comment type="caution">
    <text evidence="2">The sequence shown here is derived from an EMBL/GenBank/DDBJ whole genome shotgun (WGS) entry which is preliminary data.</text>
</comment>
<reference evidence="2 3" key="1">
    <citation type="submission" date="2022-11" db="EMBL/GenBank/DDBJ databases">
        <title>Minimal conservation of predation-associated metabolite biosynthetic gene clusters underscores biosynthetic potential of Myxococcota including descriptions for ten novel species: Archangium lansinium sp. nov., Myxococcus landrumus sp. nov., Nannocystis bai.</title>
        <authorList>
            <person name="Ahearne A."/>
            <person name="Stevens C."/>
            <person name="Dowd S."/>
        </authorList>
    </citation>
    <scope>NUCLEOTIDE SEQUENCE [LARGE SCALE GENOMIC DNA]</scope>
    <source>
        <strain evidence="2 3">NCELM</strain>
    </source>
</reference>
<evidence type="ECO:0000313" key="3">
    <source>
        <dbReference type="Proteomes" id="UP001217838"/>
    </source>
</evidence>
<evidence type="ECO:0000313" key="2">
    <source>
        <dbReference type="EMBL" id="MDC0666309.1"/>
    </source>
</evidence>
<gene>
    <name evidence="2" type="ORF">POL58_01110</name>
</gene>
<dbReference type="Proteomes" id="UP001217838">
    <property type="component" value="Unassembled WGS sequence"/>
</dbReference>
<feature type="chain" id="PRO_5046192984" description="Glycine zipper family protein" evidence="1">
    <location>
        <begin position="20"/>
        <end position="180"/>
    </location>
</feature>
<sequence length="180" mass="18366">MLVGSILTLSLSFSPVSHAQGSEWLANAECAAGEVGSVFLPGGGEVETSITASSMRMNFYLDGERVLTVSENDGRVEADVTGYGLALEPERAAEFRDEVVSHAQAIMNSSRACSDSLRSKVDENLKCNLIGSGAAILGGIAGTTLGGGLGGVLGAGAGASIGHLCNWLVNKVCEENAEGC</sequence>
<keyword evidence="3" id="KW-1185">Reference proteome</keyword>
<keyword evidence="1" id="KW-0732">Signal</keyword>
<accession>A0ABT5AWT7</accession>
<organism evidence="2 3">
    <name type="scientific">Nannocystis radixulma</name>
    <dbReference type="NCBI Taxonomy" id="2995305"/>
    <lineage>
        <taxon>Bacteria</taxon>
        <taxon>Pseudomonadati</taxon>
        <taxon>Myxococcota</taxon>
        <taxon>Polyangia</taxon>
        <taxon>Nannocystales</taxon>
        <taxon>Nannocystaceae</taxon>
        <taxon>Nannocystis</taxon>
    </lineage>
</organism>